<dbReference type="EMBL" id="JAGGKP010000004">
    <property type="protein sequence ID" value="MBP1937314.1"/>
    <property type="molecule type" value="Genomic_DNA"/>
</dbReference>
<protein>
    <recommendedName>
        <fullName evidence="3">Thaumarchaeal output domain-containing protein</fullName>
    </recommendedName>
</protein>
<keyword evidence="2" id="KW-1185">Reference proteome</keyword>
<proteinExistence type="predicted"/>
<name>A0ABS4H453_9BACL</name>
<organism evidence="1 2">
    <name type="scientific">Paenibacillus sediminis</name>
    <dbReference type="NCBI Taxonomy" id="664909"/>
    <lineage>
        <taxon>Bacteria</taxon>
        <taxon>Bacillati</taxon>
        <taxon>Bacillota</taxon>
        <taxon>Bacilli</taxon>
        <taxon>Bacillales</taxon>
        <taxon>Paenibacillaceae</taxon>
        <taxon>Paenibacillus</taxon>
    </lineage>
</organism>
<dbReference type="RefSeq" id="WP_209849475.1">
    <property type="nucleotide sequence ID" value="NZ_CBCRVE010000011.1"/>
</dbReference>
<evidence type="ECO:0008006" key="3">
    <source>
        <dbReference type="Google" id="ProtNLM"/>
    </source>
</evidence>
<sequence length="679" mass="77684">MQDALSRLDKAKLIEIVEKSDEIRTEDIDDCFEENRYSRRPNFRLFMLRSHDPKRTSASFIDANKDGRAIVTLNERISSFQYPTEALRGLTADQQTMLNPETLEISFKYQSRYDYIEPETEMSNSIFELQYGFLWIDFDKRFLSVSMPADSLVGHVTKAVELAFDCFVTPINITKSVMNSVFNTESMKRTTFSKADPTSSKPDKVTVTDSNLGSKLDQLKEYEDYESPSSVFEEAIDEDGEFSSTLGVNCDKGKIYLTRQLRASQMRNWGLWRIGQLIGRINSIYDNGEIDELFESFGLEEDVDLADFAYGKDEKAAIIQVMKAIVTCKKKKIDSFRLTEQIPEKLVSALKKHALLMRYQPYCEDCGHHADVTCQSCGKTQLLEITSRKGKNPVVACSFCLEHLAEDQVRCLMNHKIRVDSWYDGVVLVPKPSLTELLQKLINKYFHTVGFSVTEESFHIHKNTVHYAGRQVTKVVYKIQELEQFKQVCERKITQKRRDELAEVLSLLKEKCSKHSLEGCAACQKEKSVRCVMKSFVTFTDHKLHPHHGQEFGDVAFTIKMLDMDDAVFVGIAKSYEKKPINMSSDKGREMLQQFVDKCGDTSVHVLGLIVAGELDQGLTARLVELARLYGKKVVMWTYEELMSAVDFTIRKYGLTVEEVLEDLKSDSKKRSRGRKNAS</sequence>
<gene>
    <name evidence="1" type="ORF">J2Z20_002207</name>
</gene>
<dbReference type="Proteomes" id="UP001519273">
    <property type="component" value="Unassembled WGS sequence"/>
</dbReference>
<evidence type="ECO:0000313" key="1">
    <source>
        <dbReference type="EMBL" id="MBP1937314.1"/>
    </source>
</evidence>
<accession>A0ABS4H453</accession>
<comment type="caution">
    <text evidence="1">The sequence shown here is derived from an EMBL/GenBank/DDBJ whole genome shotgun (WGS) entry which is preliminary data.</text>
</comment>
<reference evidence="1 2" key="1">
    <citation type="submission" date="2021-03" db="EMBL/GenBank/DDBJ databases">
        <title>Genomic Encyclopedia of Type Strains, Phase IV (KMG-IV): sequencing the most valuable type-strain genomes for metagenomic binning, comparative biology and taxonomic classification.</title>
        <authorList>
            <person name="Goeker M."/>
        </authorList>
    </citation>
    <scope>NUCLEOTIDE SEQUENCE [LARGE SCALE GENOMIC DNA]</scope>
    <source>
        <strain evidence="1 2">DSM 23491</strain>
    </source>
</reference>
<evidence type="ECO:0000313" key="2">
    <source>
        <dbReference type="Proteomes" id="UP001519273"/>
    </source>
</evidence>